<comment type="caution">
    <text evidence="1">The sequence shown here is derived from an EMBL/GenBank/DDBJ whole genome shotgun (WGS) entry which is preliminary data.</text>
</comment>
<organism evidence="1 2">
    <name type="scientific">Azospirillum argentinense</name>
    <dbReference type="NCBI Taxonomy" id="2970906"/>
    <lineage>
        <taxon>Bacteria</taxon>
        <taxon>Pseudomonadati</taxon>
        <taxon>Pseudomonadota</taxon>
        <taxon>Alphaproteobacteria</taxon>
        <taxon>Rhodospirillales</taxon>
        <taxon>Azospirillaceae</taxon>
        <taxon>Azospirillum</taxon>
    </lineage>
</organism>
<gene>
    <name evidence="1" type="ORF">FH063_004255</name>
</gene>
<dbReference type="Proteomes" id="UP000325333">
    <property type="component" value="Unassembled WGS sequence"/>
</dbReference>
<name>A0A5B0KM51_9PROT</name>
<evidence type="ECO:0000313" key="1">
    <source>
        <dbReference type="EMBL" id="KAA1052478.1"/>
    </source>
</evidence>
<dbReference type="EMBL" id="VEWN01000027">
    <property type="protein sequence ID" value="KAA1052478.1"/>
    <property type="molecule type" value="Genomic_DNA"/>
</dbReference>
<proteinExistence type="predicted"/>
<accession>A0A5B0KM51</accession>
<sequence length="148" mass="15671">MKTTQNVVFELVALNVRIYPLVAGVSAPTPSSAHQIRLLATPGATSISSIPHPLSENPVHIEIELDINGVASVVHADGFQWGARLELEIAAHPSKPSVAGRGRITAKPPKPGPSGVPMYPNEIYCPEDASRKQSCPCTLVCSDITVIC</sequence>
<protein>
    <submittedName>
        <fullName evidence="1">Uncharacterized protein</fullName>
    </submittedName>
</protein>
<dbReference type="AlphaFoldDB" id="A0A5B0KM51"/>
<evidence type="ECO:0000313" key="2">
    <source>
        <dbReference type="Proteomes" id="UP000325333"/>
    </source>
</evidence>
<reference evidence="1 2" key="1">
    <citation type="submission" date="2019-07" db="EMBL/GenBank/DDBJ databases">
        <title>Genome sequencing of the stress-tolerant strain Azospirillum brasilense Az19.</title>
        <authorList>
            <person name="Maroniche G.A."/>
            <person name="Garcia J.E."/>
            <person name="Pagnussat L."/>
            <person name="Amenta M."/>
            <person name="Creus C.M."/>
        </authorList>
    </citation>
    <scope>NUCLEOTIDE SEQUENCE [LARGE SCALE GENOMIC DNA]</scope>
    <source>
        <strain evidence="1 2">Az19</strain>
    </source>
</reference>